<dbReference type="Gene3D" id="3.10.450.50">
    <property type="match status" value="1"/>
</dbReference>
<organism evidence="1 2">
    <name type="scientific">Actinoalloteichus hoggarensis</name>
    <dbReference type="NCBI Taxonomy" id="1470176"/>
    <lineage>
        <taxon>Bacteria</taxon>
        <taxon>Bacillati</taxon>
        <taxon>Actinomycetota</taxon>
        <taxon>Actinomycetes</taxon>
        <taxon>Pseudonocardiales</taxon>
        <taxon>Pseudonocardiaceae</taxon>
        <taxon>Actinoalloteichus</taxon>
    </lineage>
</organism>
<name>A0A221VZ18_9PSEU</name>
<dbReference type="AlphaFoldDB" id="A0A221VZ18"/>
<dbReference type="SUPFAM" id="SSF54427">
    <property type="entry name" value="NTF2-like"/>
    <property type="match status" value="1"/>
</dbReference>
<evidence type="ECO:0000313" key="2">
    <source>
        <dbReference type="Proteomes" id="UP000204221"/>
    </source>
</evidence>
<accession>A0A221VZ18</accession>
<protein>
    <submittedName>
        <fullName evidence="1">SnoaL-like polyketide cyclase</fullName>
    </submittedName>
</protein>
<reference evidence="1 2" key="1">
    <citation type="submission" date="2017-07" db="EMBL/GenBank/DDBJ databases">
        <title>Complete genome sequence of Actinoalloteichus hoggarensis DSM 45943, type strain of Actinoalloteichus hoggarensis.</title>
        <authorList>
            <person name="Ruckert C."/>
            <person name="Nouioui I."/>
            <person name="Willmese J."/>
            <person name="van Wezel G."/>
            <person name="Klenk H.-P."/>
            <person name="Kalinowski J."/>
            <person name="Zotchev S.B."/>
        </authorList>
    </citation>
    <scope>NUCLEOTIDE SEQUENCE [LARGE SCALE GENOMIC DNA]</scope>
    <source>
        <strain evidence="1 2">DSM 45943</strain>
    </source>
</reference>
<dbReference type="KEGG" id="ahg:AHOG_05515"/>
<dbReference type="Pfam" id="PF07366">
    <property type="entry name" value="SnoaL"/>
    <property type="match status" value="1"/>
</dbReference>
<dbReference type="GO" id="GO:0030638">
    <property type="term" value="P:polyketide metabolic process"/>
    <property type="evidence" value="ECO:0007669"/>
    <property type="project" value="InterPro"/>
</dbReference>
<dbReference type="InterPro" id="IPR009959">
    <property type="entry name" value="Cyclase_SnoaL-like"/>
</dbReference>
<evidence type="ECO:0000313" key="1">
    <source>
        <dbReference type="EMBL" id="ASO18756.1"/>
    </source>
</evidence>
<proteinExistence type="predicted"/>
<dbReference type="OrthoDB" id="3512015at2"/>
<keyword evidence="2" id="KW-1185">Reference proteome</keyword>
<dbReference type="EMBL" id="CP022521">
    <property type="protein sequence ID" value="ASO18756.1"/>
    <property type="molecule type" value="Genomic_DNA"/>
</dbReference>
<dbReference type="Proteomes" id="UP000204221">
    <property type="component" value="Chromosome"/>
</dbReference>
<dbReference type="InterPro" id="IPR032710">
    <property type="entry name" value="NTF2-like_dom_sf"/>
</dbReference>
<gene>
    <name evidence="1" type="ORF">AHOG_05515</name>
</gene>
<sequence length="286" mass="30417">MELTELVRGHLSAWQAGDAAAVAAAVASYSDPDTEGPLGGDALLAHAERVFARFAGLRIEVEHLVPAAEVVVVSWRLTADHRSAYLGMPATGGAVSVRGTDVVTASADGVQVVRTFDRLAVAEALGFEAAFTPGADGDREFGVSSRTPTGRTTPPGVLALTWLEIRDDAEAADVDLLSVEVVKSLRASQGFLGAATFDIGSRKYTLTAFDRPESVRSVHARPHQRAMRRFFKSGLCTRALTSIWAPTAIREYARCPECDAVVTMHGVEDGAARCDCGWAPEPEPLL</sequence>